<evidence type="ECO:0000313" key="2">
    <source>
        <dbReference type="EMBL" id="MBC6996757.1"/>
    </source>
</evidence>
<evidence type="ECO:0000259" key="1">
    <source>
        <dbReference type="Pfam" id="PF13568"/>
    </source>
</evidence>
<dbReference type="AlphaFoldDB" id="A0A923PTY6"/>
<dbReference type="InterPro" id="IPR025665">
    <property type="entry name" value="Beta-barrel_OMP_2"/>
</dbReference>
<dbReference type="Pfam" id="PF13568">
    <property type="entry name" value="OMP_b-brl_2"/>
    <property type="match status" value="1"/>
</dbReference>
<keyword evidence="3" id="KW-1185">Reference proteome</keyword>
<protein>
    <submittedName>
        <fullName evidence="2">Outer membrane beta-barrel protein</fullName>
    </submittedName>
</protein>
<gene>
    <name evidence="2" type="ORF">H9S92_21470</name>
</gene>
<proteinExistence type="predicted"/>
<name>A0A923PTY6_9BACT</name>
<dbReference type="EMBL" id="JACSIT010000154">
    <property type="protein sequence ID" value="MBC6996757.1"/>
    <property type="molecule type" value="Genomic_DNA"/>
</dbReference>
<reference evidence="2" key="1">
    <citation type="submission" date="2020-08" db="EMBL/GenBank/DDBJ databases">
        <title>Lewinella bacteria from marine environments.</title>
        <authorList>
            <person name="Zhong Y."/>
        </authorList>
    </citation>
    <scope>NUCLEOTIDE SEQUENCE</scope>
    <source>
        <strain evidence="2">KCTC 42187</strain>
    </source>
</reference>
<accession>A0A923PTY6</accession>
<evidence type="ECO:0000313" key="3">
    <source>
        <dbReference type="Proteomes" id="UP000650081"/>
    </source>
</evidence>
<dbReference type="RefSeq" id="WP_187468765.1">
    <property type="nucleotide sequence ID" value="NZ_JACSIT010000154.1"/>
</dbReference>
<feature type="domain" description="Outer membrane protein beta-barrel" evidence="1">
    <location>
        <begin position="41"/>
        <end position="185"/>
    </location>
</feature>
<organism evidence="2 3">
    <name type="scientific">Neolewinella lacunae</name>
    <dbReference type="NCBI Taxonomy" id="1517758"/>
    <lineage>
        <taxon>Bacteria</taxon>
        <taxon>Pseudomonadati</taxon>
        <taxon>Bacteroidota</taxon>
        <taxon>Saprospiria</taxon>
        <taxon>Saprospirales</taxon>
        <taxon>Lewinellaceae</taxon>
        <taxon>Neolewinella</taxon>
    </lineage>
</organism>
<comment type="caution">
    <text evidence="2">The sequence shown here is derived from an EMBL/GenBank/DDBJ whole genome shotgun (WGS) entry which is preliminary data.</text>
</comment>
<sequence length="232" mass="26123">MQRAVLAAFFLFPLFLTGQTLERGFGVETFIHQGNRRITGGAGVVFSELERQDSLESGRGGYGLGLVYENRVDKIGFTTGLRYLQTGYDVQEQSIGGLGSGRTFAETVTAHYLSVPFELNFYQDIRPKDRVSFSLGLAAHLHLATNTERTSFLDGNEVSRENIDPDPNAVFRSPVISLNTSVGYDRKLGDNYSLRLQPSFQFFLQGNFLEDPDRTNRNFYQLGLRLVFKRLI</sequence>
<dbReference type="Proteomes" id="UP000650081">
    <property type="component" value="Unassembled WGS sequence"/>
</dbReference>